<feature type="compositionally biased region" description="Polar residues" evidence="1">
    <location>
        <begin position="168"/>
        <end position="182"/>
    </location>
</feature>
<keyword evidence="2" id="KW-0812">Transmembrane</keyword>
<evidence type="ECO:0000256" key="1">
    <source>
        <dbReference type="SAM" id="MobiDB-lite"/>
    </source>
</evidence>
<evidence type="ECO:0000313" key="3">
    <source>
        <dbReference type="EMBL" id="KAI0296340.1"/>
    </source>
</evidence>
<feature type="transmembrane region" description="Helical" evidence="2">
    <location>
        <begin position="398"/>
        <end position="422"/>
    </location>
</feature>
<dbReference type="AlphaFoldDB" id="A0AAD4QK52"/>
<feature type="region of interest" description="Disordered" evidence="1">
    <location>
        <begin position="168"/>
        <end position="205"/>
    </location>
</feature>
<evidence type="ECO:0000256" key="2">
    <source>
        <dbReference type="SAM" id="Phobius"/>
    </source>
</evidence>
<proteinExistence type="predicted"/>
<keyword evidence="4" id="KW-1185">Reference proteome</keyword>
<organism evidence="3 4">
    <name type="scientific">Multifurca ochricompacta</name>
    <dbReference type="NCBI Taxonomy" id="376703"/>
    <lineage>
        <taxon>Eukaryota</taxon>
        <taxon>Fungi</taxon>
        <taxon>Dikarya</taxon>
        <taxon>Basidiomycota</taxon>
        <taxon>Agaricomycotina</taxon>
        <taxon>Agaricomycetes</taxon>
        <taxon>Russulales</taxon>
        <taxon>Russulaceae</taxon>
        <taxon>Multifurca</taxon>
    </lineage>
</organism>
<name>A0AAD4QK52_9AGAM</name>
<dbReference type="EMBL" id="WTXG01000049">
    <property type="protein sequence ID" value="KAI0296340.1"/>
    <property type="molecule type" value="Genomic_DNA"/>
</dbReference>
<reference evidence="3" key="1">
    <citation type="journal article" date="2022" name="New Phytol.">
        <title>Evolutionary transition to the ectomycorrhizal habit in the genomes of a hyperdiverse lineage of mushroom-forming fungi.</title>
        <authorList>
            <person name="Looney B."/>
            <person name="Miyauchi S."/>
            <person name="Morin E."/>
            <person name="Drula E."/>
            <person name="Courty P.E."/>
            <person name="Kohler A."/>
            <person name="Kuo A."/>
            <person name="LaButti K."/>
            <person name="Pangilinan J."/>
            <person name="Lipzen A."/>
            <person name="Riley R."/>
            <person name="Andreopoulos W."/>
            <person name="He G."/>
            <person name="Johnson J."/>
            <person name="Nolan M."/>
            <person name="Tritt A."/>
            <person name="Barry K.W."/>
            <person name="Grigoriev I.V."/>
            <person name="Nagy L.G."/>
            <person name="Hibbett D."/>
            <person name="Henrissat B."/>
            <person name="Matheny P.B."/>
            <person name="Labbe J."/>
            <person name="Martin F.M."/>
        </authorList>
    </citation>
    <scope>NUCLEOTIDE SEQUENCE</scope>
    <source>
        <strain evidence="3">BPL690</strain>
    </source>
</reference>
<feature type="transmembrane region" description="Helical" evidence="2">
    <location>
        <begin position="429"/>
        <end position="451"/>
    </location>
</feature>
<protein>
    <submittedName>
        <fullName evidence="3">Uncharacterized protein</fullName>
    </submittedName>
</protein>
<evidence type="ECO:0000313" key="4">
    <source>
        <dbReference type="Proteomes" id="UP001203297"/>
    </source>
</evidence>
<sequence>MRFETRADSIDQHLIPNEPWQFIVLRSQNLGILRPEKSWRPIITLEVDGQHKHEVMLGVDGQNPNQRDIALLHQAHHQTLIKLNVWHKSQSKAKSRKRRHLVASTSMPLGDVMKKQGTDPYVELRLGGIPAARRKSVAQKHQPCASILIRLRPPQSVILPPRRFSAISSGSVGKSPSDTLASPITDEHEDTPPWASGINEEPPLGLRRRRKAKGYCINSEEERSEESDFCSSESGAEDTRALKPWELPIPDDESSTTAMDSFEIRAYTQAPSTISIILPSLLPTTYVADNISVASGVSFASSTFDTLTYHRDLREAQVDSDFDRLLGRLQAECVDTTVFGFSPGNFFNVDSLAKRSLIISSMAAAIGLFVDVWFIIAYSGADVRKFQRLALDLYGSYFFFALSSRLPLFSLLISVLALVGVLGSIAWSAWPAAVLVMSMLAGVLISLQFIVYGCHRIALGLAWMLRGAWLGTVYLGSRVRGVFVIVRGQAQAPTSVVQVREAVQRPVSARAAVHTRHTA</sequence>
<comment type="caution">
    <text evidence="3">The sequence shown here is derived from an EMBL/GenBank/DDBJ whole genome shotgun (WGS) entry which is preliminary data.</text>
</comment>
<accession>A0AAD4QK52</accession>
<keyword evidence="2" id="KW-1133">Transmembrane helix</keyword>
<gene>
    <name evidence="3" type="ORF">B0F90DRAFT_1746771</name>
</gene>
<dbReference type="Proteomes" id="UP001203297">
    <property type="component" value="Unassembled WGS sequence"/>
</dbReference>
<feature type="transmembrane region" description="Helical" evidence="2">
    <location>
        <begin position="357"/>
        <end position="378"/>
    </location>
</feature>
<keyword evidence="2" id="KW-0472">Membrane</keyword>